<evidence type="ECO:0000313" key="3">
    <source>
        <dbReference type="Proteomes" id="UP000549971"/>
    </source>
</evidence>
<dbReference type="AlphaFoldDB" id="A0A7W9J4K3"/>
<keyword evidence="1" id="KW-1133">Transmembrane helix</keyword>
<reference evidence="2 3" key="1">
    <citation type="submission" date="2020-08" db="EMBL/GenBank/DDBJ databases">
        <title>Sequencing the genomes of 1000 actinobacteria strains.</title>
        <authorList>
            <person name="Klenk H.-P."/>
        </authorList>
    </citation>
    <scope>NUCLEOTIDE SEQUENCE [LARGE SCALE GENOMIC DNA]</scope>
    <source>
        <strain evidence="2 3">DSM 28967</strain>
    </source>
</reference>
<keyword evidence="1" id="KW-0472">Membrane</keyword>
<dbReference type="EMBL" id="JACHMY010000001">
    <property type="protein sequence ID" value="MBB5835489.1"/>
    <property type="molecule type" value="Genomic_DNA"/>
</dbReference>
<feature type="transmembrane region" description="Helical" evidence="1">
    <location>
        <begin position="93"/>
        <end position="111"/>
    </location>
</feature>
<protein>
    <submittedName>
        <fullName evidence="2">Uncharacterized protein</fullName>
    </submittedName>
</protein>
<accession>A0A7W9J4K3</accession>
<feature type="transmembrane region" description="Helical" evidence="1">
    <location>
        <begin position="57"/>
        <end position="73"/>
    </location>
</feature>
<dbReference type="RefSeq" id="WP_184795130.1">
    <property type="nucleotide sequence ID" value="NZ_JACHMY010000001.1"/>
</dbReference>
<dbReference type="Proteomes" id="UP000549971">
    <property type="component" value="Unassembled WGS sequence"/>
</dbReference>
<gene>
    <name evidence="2" type="ORF">HDA39_002223</name>
</gene>
<evidence type="ECO:0000313" key="2">
    <source>
        <dbReference type="EMBL" id="MBB5835489.1"/>
    </source>
</evidence>
<comment type="caution">
    <text evidence="2">The sequence shown here is derived from an EMBL/GenBank/DDBJ whole genome shotgun (WGS) entry which is preliminary data.</text>
</comment>
<name>A0A7W9J4K3_9ACTN</name>
<feature type="transmembrane region" description="Helical" evidence="1">
    <location>
        <begin position="32"/>
        <end position="51"/>
    </location>
</feature>
<sequence length="154" mass="16342">MVSHEEFHDTDHLEVVREARSAAAERLKTPGWFHPLIGLTAGAFTVAFGLGGWGVRIPAMVVFIAGAILLVMWRQRVTGLAVTVQTGGRADHWAGVAAFSAMIGTIAAATVARFTDLVWVVVLIGLAVAVIVTVSSPRVGQALRDEVRDGRATT</sequence>
<organism evidence="2 3">
    <name type="scientific">Kribbella italica</name>
    <dbReference type="NCBI Taxonomy" id="1540520"/>
    <lineage>
        <taxon>Bacteria</taxon>
        <taxon>Bacillati</taxon>
        <taxon>Actinomycetota</taxon>
        <taxon>Actinomycetes</taxon>
        <taxon>Propionibacteriales</taxon>
        <taxon>Kribbellaceae</taxon>
        <taxon>Kribbella</taxon>
    </lineage>
</organism>
<evidence type="ECO:0000256" key="1">
    <source>
        <dbReference type="SAM" id="Phobius"/>
    </source>
</evidence>
<keyword evidence="3" id="KW-1185">Reference proteome</keyword>
<keyword evidence="1" id="KW-0812">Transmembrane</keyword>
<feature type="transmembrane region" description="Helical" evidence="1">
    <location>
        <begin position="117"/>
        <end position="134"/>
    </location>
</feature>
<proteinExistence type="predicted"/>